<evidence type="ECO:0000313" key="2">
    <source>
        <dbReference type="EMBL" id="ANU07769.1"/>
    </source>
</evidence>
<dbReference type="EMBL" id="CP016545">
    <property type="protein sequence ID" value="ANU07769.1"/>
    <property type="molecule type" value="Genomic_DNA"/>
</dbReference>
<name>A0A1C7D8G7_9SPHN</name>
<dbReference type="Proteomes" id="UP000092698">
    <property type="component" value="Chromosome"/>
</dbReference>
<sequence>MAAMALALAGCSAAGDDRADPVGTDTVAAPAASTPGSSESGTAEAEREPLIAIDGEGLRLVASSGATRLIAFGEARAEVERVMGETSSIPPIRTEMEECGAGPMQVTSYGDLSLNFQDDQFVGWFVGDQSGWSTMDGISTGSTRSSVESTRSVTLVEDSTLGVEFRLGEASEGGIGGFFEDESADAMVTGLYAGTNCFFR</sequence>
<keyword evidence="3" id="KW-1185">Reference proteome</keyword>
<gene>
    <name evidence="2" type="ORF">A6F65_01465</name>
</gene>
<dbReference type="AlphaFoldDB" id="A0A1C7D8G7"/>
<evidence type="ECO:0000313" key="3">
    <source>
        <dbReference type="Proteomes" id="UP000092698"/>
    </source>
</evidence>
<protein>
    <recommendedName>
        <fullName evidence="4">Aspartate-semialdehyde dehydrogenase</fullName>
    </recommendedName>
</protein>
<organism evidence="2 3">
    <name type="scientific">Paraurantiacibacter namhicola</name>
    <dbReference type="NCBI Taxonomy" id="645517"/>
    <lineage>
        <taxon>Bacteria</taxon>
        <taxon>Pseudomonadati</taxon>
        <taxon>Pseudomonadota</taxon>
        <taxon>Alphaproteobacteria</taxon>
        <taxon>Sphingomonadales</taxon>
        <taxon>Erythrobacteraceae</taxon>
        <taxon>Paraurantiacibacter</taxon>
    </lineage>
</organism>
<dbReference type="KEGG" id="anh:A6F65_01465"/>
<evidence type="ECO:0000256" key="1">
    <source>
        <dbReference type="SAM" id="MobiDB-lite"/>
    </source>
</evidence>
<accession>A0A1C7D8G7</accession>
<evidence type="ECO:0008006" key="4">
    <source>
        <dbReference type="Google" id="ProtNLM"/>
    </source>
</evidence>
<feature type="region of interest" description="Disordered" evidence="1">
    <location>
        <begin position="13"/>
        <end position="49"/>
    </location>
</feature>
<reference evidence="2 3" key="1">
    <citation type="submission" date="2016-07" db="EMBL/GenBank/DDBJ databases">
        <title>Complete genome sequence of Altererythrobacter namhicola JCM 16345T, containing esterase-encoding genes.</title>
        <authorList>
            <person name="Cheng H."/>
            <person name="Wu Y.-H."/>
            <person name="Jian S.-L."/>
            <person name="Huo Y.-Y."/>
            <person name="Wang C.-S."/>
            <person name="Xu X.-W."/>
        </authorList>
    </citation>
    <scope>NUCLEOTIDE SEQUENCE [LARGE SCALE GENOMIC DNA]</scope>
    <source>
        <strain evidence="2 3">JCM 16345</strain>
    </source>
</reference>
<proteinExistence type="predicted"/>
<dbReference type="STRING" id="645517.A6F65_01465"/>